<protein>
    <recommendedName>
        <fullName evidence="3">U4/U6 small nuclear ribonucleoprotein Prp31</fullName>
    </recommendedName>
    <alternativeName>
        <fullName evidence="10">Pre-mRNA-processing factor 31</fullName>
    </alternativeName>
</protein>
<dbReference type="InterPro" id="IPR036070">
    <property type="entry name" value="Nop_dom_sf"/>
</dbReference>
<evidence type="ECO:0000313" key="15">
    <source>
        <dbReference type="Proteomes" id="UP000887567"/>
    </source>
</evidence>
<dbReference type="InterPro" id="IPR019175">
    <property type="entry name" value="Prp31_C"/>
</dbReference>
<evidence type="ECO:0000256" key="11">
    <source>
        <dbReference type="ARBA" id="ARBA00045397"/>
    </source>
</evidence>
<evidence type="ECO:0000256" key="12">
    <source>
        <dbReference type="SAM" id="MobiDB-lite"/>
    </source>
</evidence>
<dbReference type="Gene3D" id="1.10.246.90">
    <property type="entry name" value="Nop domain"/>
    <property type="match status" value="1"/>
</dbReference>
<dbReference type="PANTHER" id="PTHR13904">
    <property type="entry name" value="PRE-MRNA SPLICING FACTOR PRP31"/>
    <property type="match status" value="1"/>
</dbReference>
<keyword evidence="9" id="KW-0687">Ribonucleoprotein</keyword>
<keyword evidence="7" id="KW-0508">mRNA splicing</keyword>
<dbReference type="KEGG" id="epa:110247204"/>
<dbReference type="GeneID" id="110247204"/>
<dbReference type="Pfam" id="PF09785">
    <property type="entry name" value="Prp31_C"/>
    <property type="match status" value="1"/>
</dbReference>
<dbReference type="PROSITE" id="PS51358">
    <property type="entry name" value="NOP"/>
    <property type="match status" value="1"/>
</dbReference>
<dbReference type="AlphaFoldDB" id="A0A913XT02"/>
<dbReference type="GO" id="GO:0005687">
    <property type="term" value="C:U4 snRNP"/>
    <property type="evidence" value="ECO:0007669"/>
    <property type="project" value="TreeGrafter"/>
</dbReference>
<dbReference type="InterPro" id="IPR002687">
    <property type="entry name" value="Nop_dom"/>
</dbReference>
<dbReference type="EnsemblMetazoa" id="XM_021053609.2">
    <property type="protein sequence ID" value="XP_020909268.1"/>
    <property type="gene ID" value="LOC110247204"/>
</dbReference>
<dbReference type="GO" id="GO:0071011">
    <property type="term" value="C:precatalytic spliceosome"/>
    <property type="evidence" value="ECO:0007669"/>
    <property type="project" value="TreeGrafter"/>
</dbReference>
<dbReference type="SUPFAM" id="SSF89124">
    <property type="entry name" value="Nop domain"/>
    <property type="match status" value="1"/>
</dbReference>
<comment type="subcellular location">
    <subcellularLocation>
        <location evidence="1">Nucleus</location>
    </subcellularLocation>
</comment>
<organism evidence="14 15">
    <name type="scientific">Exaiptasia diaphana</name>
    <name type="common">Tropical sea anemone</name>
    <name type="synonym">Aiptasia pulchella</name>
    <dbReference type="NCBI Taxonomy" id="2652724"/>
    <lineage>
        <taxon>Eukaryota</taxon>
        <taxon>Metazoa</taxon>
        <taxon>Cnidaria</taxon>
        <taxon>Anthozoa</taxon>
        <taxon>Hexacorallia</taxon>
        <taxon>Actiniaria</taxon>
        <taxon>Aiptasiidae</taxon>
        <taxon>Exaiptasia</taxon>
    </lineage>
</organism>
<evidence type="ECO:0000256" key="2">
    <source>
        <dbReference type="ARBA" id="ARBA00005572"/>
    </source>
</evidence>
<dbReference type="OMA" id="IGNGPMD"/>
<dbReference type="SMART" id="SM00931">
    <property type="entry name" value="NOSIC"/>
    <property type="match status" value="1"/>
</dbReference>
<evidence type="ECO:0000256" key="6">
    <source>
        <dbReference type="ARBA" id="ARBA00022884"/>
    </source>
</evidence>
<keyword evidence="6" id="KW-0694">RNA-binding</keyword>
<evidence type="ECO:0000313" key="14">
    <source>
        <dbReference type="EnsemblMetazoa" id="XP_020909268.1"/>
    </source>
</evidence>
<dbReference type="InterPro" id="IPR042239">
    <property type="entry name" value="Nop_C"/>
</dbReference>
<dbReference type="FunFam" id="1.10.287.4070:FF:000003">
    <property type="entry name" value="U4/U6 small nuclear ribonucleoprotein PRP31"/>
    <property type="match status" value="1"/>
</dbReference>
<dbReference type="Proteomes" id="UP000887567">
    <property type="component" value="Unplaced"/>
</dbReference>
<feature type="compositionally biased region" description="Basic and acidic residues" evidence="12">
    <location>
        <begin position="328"/>
        <end position="345"/>
    </location>
</feature>
<dbReference type="InterPro" id="IPR027105">
    <property type="entry name" value="Prp31"/>
</dbReference>
<evidence type="ECO:0000259" key="13">
    <source>
        <dbReference type="PROSITE" id="PS51358"/>
    </source>
</evidence>
<evidence type="ECO:0000256" key="7">
    <source>
        <dbReference type="ARBA" id="ARBA00023187"/>
    </source>
</evidence>
<evidence type="ECO:0000256" key="9">
    <source>
        <dbReference type="ARBA" id="ARBA00023274"/>
    </source>
</evidence>
<keyword evidence="4" id="KW-0507">mRNA processing</keyword>
<evidence type="ECO:0000256" key="1">
    <source>
        <dbReference type="ARBA" id="ARBA00004123"/>
    </source>
</evidence>
<name>A0A913XT02_EXADI</name>
<comment type="similarity">
    <text evidence="2">Belongs to the PRP31 family.</text>
</comment>
<dbReference type="PANTHER" id="PTHR13904:SF0">
    <property type="entry name" value="U4_U6 SMALL NUCLEAR RIBONUCLEOPROTEIN PRP31"/>
    <property type="match status" value="1"/>
</dbReference>
<dbReference type="Pfam" id="PF01798">
    <property type="entry name" value="Nop"/>
    <property type="match status" value="1"/>
</dbReference>
<feature type="region of interest" description="Disordered" evidence="12">
    <location>
        <begin position="328"/>
        <end position="355"/>
    </location>
</feature>
<proteinExistence type="inferred from homology"/>
<accession>A0A913XT02</accession>
<dbReference type="OrthoDB" id="4771285at2759"/>
<dbReference type="GO" id="GO:0046540">
    <property type="term" value="C:U4/U6 x U5 tri-snRNP complex"/>
    <property type="evidence" value="ECO:0007669"/>
    <property type="project" value="InterPro"/>
</dbReference>
<evidence type="ECO:0000256" key="4">
    <source>
        <dbReference type="ARBA" id="ARBA00022664"/>
    </source>
</evidence>
<evidence type="ECO:0000256" key="10">
    <source>
        <dbReference type="ARBA" id="ARBA00030766"/>
    </source>
</evidence>
<feature type="domain" description="Nop" evidence="13">
    <location>
        <begin position="210"/>
        <end position="328"/>
    </location>
</feature>
<keyword evidence="5" id="KW-0747">Spliceosome</keyword>
<dbReference type="GO" id="GO:0003723">
    <property type="term" value="F:RNA binding"/>
    <property type="evidence" value="ECO:0007669"/>
    <property type="project" value="UniProtKB-KW"/>
</dbReference>
<evidence type="ECO:0000256" key="5">
    <source>
        <dbReference type="ARBA" id="ARBA00022728"/>
    </source>
</evidence>
<reference evidence="14" key="1">
    <citation type="submission" date="2022-11" db="UniProtKB">
        <authorList>
            <consortium name="EnsemblMetazoa"/>
        </authorList>
    </citation>
    <scope>IDENTIFICATION</scope>
</reference>
<dbReference type="InterPro" id="IPR012976">
    <property type="entry name" value="NOSIC"/>
</dbReference>
<dbReference type="GO" id="GO:0000244">
    <property type="term" value="P:spliceosomal tri-snRNP complex assembly"/>
    <property type="evidence" value="ECO:0007669"/>
    <property type="project" value="InterPro"/>
</dbReference>
<dbReference type="RefSeq" id="XP_020909268.1">
    <property type="nucleotide sequence ID" value="XM_021053609.2"/>
</dbReference>
<sequence>MSLADELLADLEEAGDEGVDIDYRDNDNDIEEAMETTDTGDLSSKSVRYVAKLRDSDELRSVMNRITEFSNKARDQVFGPVEVDPEYILIVEANNLTAEVDNEINIIHKYLRDLYSKRFPELESLVPHALDYIRTVELLGNDLEVTKVDLTDVLPPATKMVISVTASTTQGEKLDDDEVERITEACGMVTDLLEAKLKILNYVESRMAFIAPNLSIIVGSSTAAKLMGAAGGLTGLSKMPACNLLVLGAQKRTLSGFSSAAAMPHTGFIYYSDVVQNMPPDLRRKAARLVSAKCSLAARVDSFHESLDGSSGQALRADIEKKFDKLVEPPPKKEVKALPRPDDAPRKKRGGRRVRKMKEKFAVTEMRRQANRVEFGKIGEDVYQTDLGFSVGTLGRKENTGRVRTPAVDKKTQVSISKRLQRSLQQAQTYGGQSTVKRSVSGTASSVAFTPLQGLEIVNPHAAEKKVADANAKYFSSTAGFLKVTKK</sequence>
<keyword evidence="8" id="KW-0539">Nucleus</keyword>
<dbReference type="Gene3D" id="1.10.287.4070">
    <property type="match status" value="1"/>
</dbReference>
<comment type="function">
    <text evidence="11">Involved in pre-mRNA splicing as component of the spliceosome. Required for the assembly of the U4/U5/U6 tri-snRNP complex, one of the building blocks of the spliceosome.</text>
</comment>
<keyword evidence="15" id="KW-1185">Reference proteome</keyword>
<feature type="compositionally biased region" description="Basic residues" evidence="12">
    <location>
        <begin position="346"/>
        <end position="355"/>
    </location>
</feature>
<evidence type="ECO:0000256" key="3">
    <source>
        <dbReference type="ARBA" id="ARBA00013538"/>
    </source>
</evidence>
<evidence type="ECO:0000256" key="8">
    <source>
        <dbReference type="ARBA" id="ARBA00023242"/>
    </source>
</evidence>
<dbReference type="FunFam" id="1.10.246.90:FF:000002">
    <property type="entry name" value="U4/U6 small nuclear ribonucleoprotein Prp31"/>
    <property type="match status" value="1"/>
</dbReference>